<reference evidence="1 2" key="1">
    <citation type="submission" date="2024-09" db="EMBL/GenBank/DDBJ databases">
        <title>Genome sequencing and assembly of Phytophthora oleae, isolate VK10A, causative agent of rot of olive drupes.</title>
        <authorList>
            <person name="Conti Taguali S."/>
            <person name="Riolo M."/>
            <person name="La Spada F."/>
            <person name="Cacciola S.O."/>
            <person name="Dionisio G."/>
        </authorList>
    </citation>
    <scope>NUCLEOTIDE SEQUENCE [LARGE SCALE GENOMIC DNA]</scope>
    <source>
        <strain evidence="1 2">VK10A</strain>
    </source>
</reference>
<sequence length="307" mass="33211">MERYACYSAVNCRCQLGSNVALASGAEPGEFLIDVRVRPRRLAPLKHVTAIVSSFLDYSACWSIASACARGAAAPNGVGVSPRLLDRIAAHRAASAVRHPFAAQQQSDAFLPPMGIYTRCSRIRYQRRPAGSQMACGLIPALSSHHCSRRRSEKRTIACARVAIGEKSTTGAHSVLGGERALLRRETRPPARRSMAARTYCSATTHMFFVTLEEAARNGELELVRWLCEVRGEWSPYAAVLAASGGHLQVLEWLRTNLFSSSSSAISMDDTAAGGHLDVLRWLQSHSGYATPGAMNKAAVSGHLEFA</sequence>
<dbReference type="Proteomes" id="UP001632037">
    <property type="component" value="Unassembled WGS sequence"/>
</dbReference>
<name>A0ABD3ES03_9STRA</name>
<evidence type="ECO:0000313" key="1">
    <source>
        <dbReference type="EMBL" id="KAL3657255.1"/>
    </source>
</evidence>
<keyword evidence="2" id="KW-1185">Reference proteome</keyword>
<dbReference type="EMBL" id="JBIMZQ010000067">
    <property type="protein sequence ID" value="KAL3657255.1"/>
    <property type="molecule type" value="Genomic_DNA"/>
</dbReference>
<dbReference type="PANTHER" id="PTHR46586:SF3">
    <property type="entry name" value="ANKYRIN REPEAT-CONTAINING PROTEIN"/>
    <property type="match status" value="1"/>
</dbReference>
<protein>
    <recommendedName>
        <fullName evidence="3">Ankyrin repeat protein</fullName>
    </recommendedName>
</protein>
<dbReference type="InterPro" id="IPR052050">
    <property type="entry name" value="SecEffector_AnkRepeat"/>
</dbReference>
<dbReference type="AlphaFoldDB" id="A0ABD3ES03"/>
<accession>A0ABD3ES03</accession>
<evidence type="ECO:0008006" key="3">
    <source>
        <dbReference type="Google" id="ProtNLM"/>
    </source>
</evidence>
<comment type="caution">
    <text evidence="1">The sequence shown here is derived from an EMBL/GenBank/DDBJ whole genome shotgun (WGS) entry which is preliminary data.</text>
</comment>
<evidence type="ECO:0000313" key="2">
    <source>
        <dbReference type="Proteomes" id="UP001632037"/>
    </source>
</evidence>
<dbReference type="SUPFAM" id="SSF140860">
    <property type="entry name" value="Pseudo ankyrin repeat-like"/>
    <property type="match status" value="1"/>
</dbReference>
<proteinExistence type="predicted"/>
<organism evidence="1 2">
    <name type="scientific">Phytophthora oleae</name>
    <dbReference type="NCBI Taxonomy" id="2107226"/>
    <lineage>
        <taxon>Eukaryota</taxon>
        <taxon>Sar</taxon>
        <taxon>Stramenopiles</taxon>
        <taxon>Oomycota</taxon>
        <taxon>Peronosporomycetes</taxon>
        <taxon>Peronosporales</taxon>
        <taxon>Peronosporaceae</taxon>
        <taxon>Phytophthora</taxon>
    </lineage>
</organism>
<dbReference type="PANTHER" id="PTHR46586">
    <property type="entry name" value="ANKYRIN REPEAT-CONTAINING PROTEIN"/>
    <property type="match status" value="1"/>
</dbReference>
<gene>
    <name evidence="1" type="ORF">V7S43_017915</name>
</gene>